<evidence type="ECO:0000313" key="2">
    <source>
        <dbReference type="Proteomes" id="UP000249915"/>
    </source>
</evidence>
<dbReference type="EMBL" id="MASW01000005">
    <property type="protein sequence ID" value="PXY22560.1"/>
    <property type="molecule type" value="Genomic_DNA"/>
</dbReference>
<evidence type="ECO:0000313" key="1">
    <source>
        <dbReference type="EMBL" id="PXY22560.1"/>
    </source>
</evidence>
<name>A0A2V4APC9_9PSEU</name>
<keyword evidence="2" id="KW-1185">Reference proteome</keyword>
<reference evidence="1 2" key="1">
    <citation type="submission" date="2016-07" db="EMBL/GenBank/DDBJ databases">
        <title>Draft genome sequence of Prauserella muralis DSM 45305, isolated from a mould-covered wall in an indoor environment.</title>
        <authorList>
            <person name="Ruckert C."/>
            <person name="Albersmeier A."/>
            <person name="Jiang C.-L."/>
            <person name="Jiang Y."/>
            <person name="Kalinowski J."/>
            <person name="Schneider O."/>
            <person name="Winkler A."/>
            <person name="Zotchev S.B."/>
        </authorList>
    </citation>
    <scope>NUCLEOTIDE SEQUENCE [LARGE SCALE GENOMIC DNA]</scope>
    <source>
        <strain evidence="1 2">DSM 45305</strain>
    </source>
</reference>
<dbReference type="OrthoDB" id="86868at2"/>
<gene>
    <name evidence="1" type="ORF">BAY60_22240</name>
</gene>
<dbReference type="RefSeq" id="WP_112283159.1">
    <property type="nucleotide sequence ID" value="NZ_MASW01000005.1"/>
</dbReference>
<dbReference type="Pfam" id="PF16481">
    <property type="entry name" value="DUF5058"/>
    <property type="match status" value="1"/>
</dbReference>
<protein>
    <submittedName>
        <fullName evidence="1">DUF5058 domain-containing protein</fullName>
    </submittedName>
</protein>
<organism evidence="1 2">
    <name type="scientific">Prauserella muralis</name>
    <dbReference type="NCBI Taxonomy" id="588067"/>
    <lineage>
        <taxon>Bacteria</taxon>
        <taxon>Bacillati</taxon>
        <taxon>Actinomycetota</taxon>
        <taxon>Actinomycetes</taxon>
        <taxon>Pseudonocardiales</taxon>
        <taxon>Pseudonocardiaceae</taxon>
        <taxon>Prauserella</taxon>
    </lineage>
</organism>
<dbReference type="Proteomes" id="UP000249915">
    <property type="component" value="Unassembled WGS sequence"/>
</dbReference>
<dbReference type="InterPro" id="IPR032479">
    <property type="entry name" value="DUF5058"/>
</dbReference>
<accession>A0A2V4APC9</accession>
<comment type="caution">
    <text evidence="1">The sequence shown here is derived from an EMBL/GenBank/DDBJ whole genome shotgun (WGS) entry which is preliminary data.</text>
</comment>
<dbReference type="AlphaFoldDB" id="A0A2V4APC9"/>
<proteinExistence type="predicted"/>
<sequence>MNTPPIVNSPVLWAAALGVFLVIGLQSFIYLRAARRAASAAGMTPGELRTAFRTGALVAVGPSLAVVVVAVSLLTVFGTPAVLVRIGLIGSASFETVAAQSAAQTAGIELGGAGYDDRAFALVFFTMSVAGAAWMVSTLVFTPILSRADRRIRAVNPMVMSIVPGAAMISAFTYLGLTEVNKSAVHLVTFVTGALVMVLLHLAATRWRKAWIREWSVGVAVAAALGAAAVAL</sequence>